<evidence type="ECO:0000256" key="2">
    <source>
        <dbReference type="ARBA" id="ARBA00012438"/>
    </source>
</evidence>
<dbReference type="OrthoDB" id="9801651at2"/>
<dbReference type="PANTHER" id="PTHR43047:SF72">
    <property type="entry name" value="OSMOSENSING HISTIDINE PROTEIN KINASE SLN1"/>
    <property type="match status" value="1"/>
</dbReference>
<dbReference type="RefSeq" id="WP_111514830.1">
    <property type="nucleotide sequence ID" value="NZ_QFYR01000002.1"/>
</dbReference>
<evidence type="ECO:0000256" key="1">
    <source>
        <dbReference type="ARBA" id="ARBA00000085"/>
    </source>
</evidence>
<feature type="transmembrane region" description="Helical" evidence="9">
    <location>
        <begin position="20"/>
        <end position="48"/>
    </location>
</feature>
<dbReference type="Gene3D" id="3.30.450.20">
    <property type="entry name" value="PAS domain"/>
    <property type="match status" value="1"/>
</dbReference>
<dbReference type="InterPro" id="IPR000700">
    <property type="entry name" value="PAS-assoc_C"/>
</dbReference>
<dbReference type="NCBIfam" id="TIGR00229">
    <property type="entry name" value="sensory_box"/>
    <property type="match status" value="1"/>
</dbReference>
<organism evidence="14 15">
    <name type="scientific">Phenylobacterium deserti</name>
    <dbReference type="NCBI Taxonomy" id="1914756"/>
    <lineage>
        <taxon>Bacteria</taxon>
        <taxon>Pseudomonadati</taxon>
        <taxon>Pseudomonadota</taxon>
        <taxon>Alphaproteobacteria</taxon>
        <taxon>Caulobacterales</taxon>
        <taxon>Caulobacteraceae</taxon>
        <taxon>Phenylobacterium</taxon>
    </lineage>
</organism>
<protein>
    <recommendedName>
        <fullName evidence="2">histidine kinase</fullName>
        <ecNumber evidence="2">2.7.13.3</ecNumber>
    </recommendedName>
</protein>
<dbReference type="PROSITE" id="PS50112">
    <property type="entry name" value="PAS"/>
    <property type="match status" value="1"/>
</dbReference>
<dbReference type="Gene3D" id="1.10.287.130">
    <property type="match status" value="1"/>
</dbReference>
<evidence type="ECO:0000256" key="7">
    <source>
        <dbReference type="ARBA" id="ARBA00023136"/>
    </source>
</evidence>
<evidence type="ECO:0000259" key="11">
    <source>
        <dbReference type="PROSITE" id="PS50110"/>
    </source>
</evidence>
<dbReference type="Pfam" id="PF00512">
    <property type="entry name" value="HisKA"/>
    <property type="match status" value="1"/>
</dbReference>
<feature type="transmembrane region" description="Helical" evidence="9">
    <location>
        <begin position="194"/>
        <end position="214"/>
    </location>
</feature>
<dbReference type="AlphaFoldDB" id="A0A328AGH1"/>
<keyword evidence="4" id="KW-0808">Transferase</keyword>
<dbReference type="InterPro" id="IPR005467">
    <property type="entry name" value="His_kinase_dom"/>
</dbReference>
<dbReference type="Pfam" id="PF00072">
    <property type="entry name" value="Response_reg"/>
    <property type="match status" value="2"/>
</dbReference>
<dbReference type="SMART" id="SM00387">
    <property type="entry name" value="HATPase_c"/>
    <property type="match status" value="1"/>
</dbReference>
<evidence type="ECO:0000256" key="4">
    <source>
        <dbReference type="ARBA" id="ARBA00022679"/>
    </source>
</evidence>
<dbReference type="Pfam" id="PF02518">
    <property type="entry name" value="HATPase_c"/>
    <property type="match status" value="1"/>
</dbReference>
<keyword evidence="15" id="KW-1185">Reference proteome</keyword>
<evidence type="ECO:0000256" key="3">
    <source>
        <dbReference type="ARBA" id="ARBA00022553"/>
    </source>
</evidence>
<dbReference type="GO" id="GO:0009927">
    <property type="term" value="F:histidine phosphotransfer kinase activity"/>
    <property type="evidence" value="ECO:0007669"/>
    <property type="project" value="TreeGrafter"/>
</dbReference>
<keyword evidence="5 14" id="KW-0418">Kinase</keyword>
<dbReference type="SMART" id="SM00091">
    <property type="entry name" value="PAS"/>
    <property type="match status" value="1"/>
</dbReference>
<evidence type="ECO:0000313" key="15">
    <source>
        <dbReference type="Proteomes" id="UP000249725"/>
    </source>
</evidence>
<evidence type="ECO:0000259" key="10">
    <source>
        <dbReference type="PROSITE" id="PS50109"/>
    </source>
</evidence>
<dbReference type="InterPro" id="IPR036097">
    <property type="entry name" value="HisK_dim/P_sf"/>
</dbReference>
<evidence type="ECO:0000259" key="12">
    <source>
        <dbReference type="PROSITE" id="PS50112"/>
    </source>
</evidence>
<dbReference type="Proteomes" id="UP000249725">
    <property type="component" value="Unassembled WGS sequence"/>
</dbReference>
<dbReference type="SUPFAM" id="SSF55785">
    <property type="entry name" value="PYP-like sensor domain (PAS domain)"/>
    <property type="match status" value="1"/>
</dbReference>
<dbReference type="PANTHER" id="PTHR43047">
    <property type="entry name" value="TWO-COMPONENT HISTIDINE PROTEIN KINASE"/>
    <property type="match status" value="1"/>
</dbReference>
<keyword evidence="3 8" id="KW-0597">Phosphoprotein</keyword>
<feature type="domain" description="PAS" evidence="12">
    <location>
        <begin position="231"/>
        <end position="284"/>
    </location>
</feature>
<keyword evidence="9" id="KW-0812">Transmembrane</keyword>
<dbReference type="InterPro" id="IPR011006">
    <property type="entry name" value="CheY-like_superfamily"/>
</dbReference>
<dbReference type="SUPFAM" id="SSF47384">
    <property type="entry name" value="Homodimeric domain of signal transducing histidine kinase"/>
    <property type="match status" value="1"/>
</dbReference>
<evidence type="ECO:0000259" key="13">
    <source>
        <dbReference type="PROSITE" id="PS50113"/>
    </source>
</evidence>
<feature type="domain" description="PAC" evidence="13">
    <location>
        <begin position="305"/>
        <end position="355"/>
    </location>
</feature>
<dbReference type="Pfam" id="PF05227">
    <property type="entry name" value="CHASE3"/>
    <property type="match status" value="1"/>
</dbReference>
<dbReference type="PRINTS" id="PR00344">
    <property type="entry name" value="BCTRLSENSOR"/>
</dbReference>
<feature type="modified residue" description="4-aspartylphosphate" evidence="8">
    <location>
        <position position="755"/>
    </location>
</feature>
<dbReference type="SMART" id="SM00388">
    <property type="entry name" value="HisKA"/>
    <property type="match status" value="1"/>
</dbReference>
<keyword evidence="6" id="KW-0902">Two-component regulatory system</keyword>
<evidence type="ECO:0000256" key="6">
    <source>
        <dbReference type="ARBA" id="ARBA00023012"/>
    </source>
</evidence>
<accession>A0A328AGH1</accession>
<proteinExistence type="predicted"/>
<dbReference type="InterPro" id="IPR001789">
    <property type="entry name" value="Sig_transdc_resp-reg_receiver"/>
</dbReference>
<dbReference type="CDD" id="cd00075">
    <property type="entry name" value="HATPase"/>
    <property type="match status" value="1"/>
</dbReference>
<dbReference type="SMART" id="SM00448">
    <property type="entry name" value="REC"/>
    <property type="match status" value="2"/>
</dbReference>
<gene>
    <name evidence="14" type="ORF">DJ018_10035</name>
</gene>
<dbReference type="GO" id="GO:0000155">
    <property type="term" value="F:phosphorelay sensor kinase activity"/>
    <property type="evidence" value="ECO:0007669"/>
    <property type="project" value="InterPro"/>
</dbReference>
<dbReference type="PROSITE" id="PS50110">
    <property type="entry name" value="RESPONSE_REGULATORY"/>
    <property type="match status" value="2"/>
</dbReference>
<name>A0A328AGH1_9CAUL</name>
<dbReference type="SUPFAM" id="SSF55874">
    <property type="entry name" value="ATPase domain of HSP90 chaperone/DNA topoisomerase II/histidine kinase"/>
    <property type="match status" value="1"/>
</dbReference>
<dbReference type="GO" id="GO:0005886">
    <property type="term" value="C:plasma membrane"/>
    <property type="evidence" value="ECO:0007669"/>
    <property type="project" value="TreeGrafter"/>
</dbReference>
<comment type="catalytic activity">
    <reaction evidence="1">
        <text>ATP + protein L-histidine = ADP + protein N-phospho-L-histidine.</text>
        <dbReference type="EC" id="2.7.13.3"/>
    </reaction>
</comment>
<dbReference type="CDD" id="cd00082">
    <property type="entry name" value="HisKA"/>
    <property type="match status" value="1"/>
</dbReference>
<dbReference type="CDD" id="cd00156">
    <property type="entry name" value="REC"/>
    <property type="match status" value="2"/>
</dbReference>
<reference evidence="15" key="1">
    <citation type="submission" date="2018-05" db="EMBL/GenBank/DDBJ databases">
        <authorList>
            <person name="Li X."/>
        </authorList>
    </citation>
    <scope>NUCLEOTIDE SEQUENCE [LARGE SCALE GENOMIC DNA]</scope>
    <source>
        <strain evidence="15">YIM 73061</strain>
    </source>
</reference>
<dbReference type="Pfam" id="PF13426">
    <property type="entry name" value="PAS_9"/>
    <property type="match status" value="1"/>
</dbReference>
<dbReference type="InterPro" id="IPR000014">
    <property type="entry name" value="PAS"/>
</dbReference>
<dbReference type="InterPro" id="IPR035965">
    <property type="entry name" value="PAS-like_dom_sf"/>
</dbReference>
<evidence type="ECO:0000313" key="14">
    <source>
        <dbReference type="EMBL" id="RAK52544.1"/>
    </source>
</evidence>
<evidence type="ECO:0000256" key="9">
    <source>
        <dbReference type="SAM" id="Phobius"/>
    </source>
</evidence>
<evidence type="ECO:0000256" key="8">
    <source>
        <dbReference type="PROSITE-ProRule" id="PRU00169"/>
    </source>
</evidence>
<dbReference type="Gene3D" id="3.40.50.2300">
    <property type="match status" value="2"/>
</dbReference>
<keyword evidence="9" id="KW-1133">Transmembrane helix</keyword>
<dbReference type="InterPro" id="IPR004358">
    <property type="entry name" value="Sig_transdc_His_kin-like_C"/>
</dbReference>
<dbReference type="PROSITE" id="PS50109">
    <property type="entry name" value="HIS_KIN"/>
    <property type="match status" value="1"/>
</dbReference>
<dbReference type="EC" id="2.7.13.3" evidence="2"/>
<feature type="domain" description="Response regulatory" evidence="11">
    <location>
        <begin position="588"/>
        <end position="700"/>
    </location>
</feature>
<sequence>MAIVSPAAPPGVGRGYRIAFLIALIVAPLLVVLTSGLLFASLVSVATLRGEVEESYRTREQIQRVFSLLQDAETGQRGFIVTGQESFLEPYHSGVGALDAHLASLDSLLADEPGQLQRMRLLRQQVDLRLKLLAEGIKARRADAGFGAQFVANGRGKAAMDEIRRTVGEMIRTESLRLDQRTAQVRVRSLHTRIMAGVVSVLLLASLMLAAWLVHRHTQSRQILMERIEQERARQLGIFESTMDAIVTLNPSGSIETINRAAETMFGYDREQLVRRDASLLVDLAPGEGLFLQRLALKGDPELGLAREYTGRRKDGTTFPVEIALGALRMRDGVHVVAAVRDITERKEAERLKDEFVSTVSHELRTPLTSIAGSLGLLDGGAAGPLPEKSARLVHIAKVSCDRLVRLINDLLDVQKIASGQVRFDMRAMDLRQAAGRAVEGMSGFADERQVRVAFAAPSEPLMVNGDADRLIQVLNNLLSNAIKFSPAGGTVTLSLERGQQGVTARVSDQGPGVPEGFQALLFRKFAQADGSSVRSIGGSGLGLAISREIAERHGGTLVLAQSSDAGATFQLSLPSAQLDEVGAGRMRLLVCEDDAALANVVARGLEKDGFAVEIAQSVEGAESALRARPFDALLLDLHLPDGDGLSLARRLRADPALRGLPIVVMSGDDAGSIAGLTVADWIGKPVDIGRLREVVAGALGGRRPLTILHVDDDLDLAEVVRVALTGAGEVVAMDSLGAARAWLERRRPDLVILDVGLPDGSGLDLLPLLGEEGGAPPVIIYSGQEVDADVVGKVEAVLTKSRVSFDALAHTVRSLTRQQEPSA</sequence>
<dbReference type="CDD" id="cd19410">
    <property type="entry name" value="HK9-like_sensor"/>
    <property type="match status" value="1"/>
</dbReference>
<dbReference type="Gene3D" id="3.30.565.10">
    <property type="entry name" value="Histidine kinase-like ATPase, C-terminal domain"/>
    <property type="match status" value="1"/>
</dbReference>
<evidence type="ECO:0000256" key="5">
    <source>
        <dbReference type="ARBA" id="ARBA00022777"/>
    </source>
</evidence>
<feature type="domain" description="Response regulatory" evidence="11">
    <location>
        <begin position="707"/>
        <end position="816"/>
    </location>
</feature>
<feature type="domain" description="Histidine kinase" evidence="10">
    <location>
        <begin position="359"/>
        <end position="578"/>
    </location>
</feature>
<dbReference type="InterPro" id="IPR007891">
    <property type="entry name" value="CHASE3"/>
</dbReference>
<dbReference type="FunFam" id="3.30.565.10:FF:000006">
    <property type="entry name" value="Sensor histidine kinase WalK"/>
    <property type="match status" value="1"/>
</dbReference>
<dbReference type="InterPro" id="IPR036890">
    <property type="entry name" value="HATPase_C_sf"/>
</dbReference>
<feature type="modified residue" description="4-aspartylphosphate" evidence="8">
    <location>
        <position position="637"/>
    </location>
</feature>
<dbReference type="InterPro" id="IPR003594">
    <property type="entry name" value="HATPase_dom"/>
</dbReference>
<dbReference type="EMBL" id="QFYR01000002">
    <property type="protein sequence ID" value="RAK52544.1"/>
    <property type="molecule type" value="Genomic_DNA"/>
</dbReference>
<dbReference type="FunFam" id="1.10.287.130:FF:000001">
    <property type="entry name" value="Two-component sensor histidine kinase"/>
    <property type="match status" value="1"/>
</dbReference>
<keyword evidence="7 9" id="KW-0472">Membrane</keyword>
<dbReference type="InterPro" id="IPR003661">
    <property type="entry name" value="HisK_dim/P_dom"/>
</dbReference>
<dbReference type="PROSITE" id="PS50113">
    <property type="entry name" value="PAC"/>
    <property type="match status" value="1"/>
</dbReference>
<comment type="caution">
    <text evidence="14">The sequence shown here is derived from an EMBL/GenBank/DDBJ whole genome shotgun (WGS) entry which is preliminary data.</text>
</comment>
<dbReference type="SUPFAM" id="SSF52172">
    <property type="entry name" value="CheY-like"/>
    <property type="match status" value="2"/>
</dbReference>
<dbReference type="CDD" id="cd00130">
    <property type="entry name" value="PAS"/>
    <property type="match status" value="1"/>
</dbReference>